<dbReference type="EMBL" id="CP021323">
    <property type="protein sequence ID" value="ARS51525.1"/>
    <property type="molecule type" value="Genomic_DNA"/>
</dbReference>
<dbReference type="InterPro" id="IPR000792">
    <property type="entry name" value="Tscrpt_reg_LuxR_C"/>
</dbReference>
<dbReference type="GO" id="GO:0003677">
    <property type="term" value="F:DNA binding"/>
    <property type="evidence" value="ECO:0007669"/>
    <property type="project" value="InterPro"/>
</dbReference>
<proteinExistence type="predicted"/>
<protein>
    <recommendedName>
        <fullName evidence="1">HTH luxR-type domain-containing protein</fullName>
    </recommendedName>
</protein>
<gene>
    <name evidence="2" type="ORF">B9G99_00260</name>
</gene>
<evidence type="ECO:0000313" key="3">
    <source>
        <dbReference type="Proteomes" id="UP000250025"/>
    </source>
</evidence>
<dbReference type="InterPro" id="IPR036388">
    <property type="entry name" value="WH-like_DNA-bd_sf"/>
</dbReference>
<dbReference type="AlphaFoldDB" id="A0A2Z2H2Z7"/>
<keyword evidence="3" id="KW-1185">Reference proteome</keyword>
<name>A0A2Z2H2Z7_9GAMM</name>
<dbReference type="RefSeq" id="WP_086620233.1">
    <property type="nucleotide sequence ID" value="NZ_CP021323.1"/>
</dbReference>
<sequence>MKIIESNGWKAITPQKRDGQHLSPKQALYLLGVAQGMTHKQIARQHGISPAIVGKAMAVIYHKLHVERSTAAVAEAMRRGWISPLCIMLVMFSLTAGMQQQAMRVRPARQQVSSVRIAQREAQA</sequence>
<organism evidence="2 3">
    <name type="scientific">Kushneria konosiri</name>
    <dbReference type="NCBI Taxonomy" id="698828"/>
    <lineage>
        <taxon>Bacteria</taxon>
        <taxon>Pseudomonadati</taxon>
        <taxon>Pseudomonadota</taxon>
        <taxon>Gammaproteobacteria</taxon>
        <taxon>Oceanospirillales</taxon>
        <taxon>Halomonadaceae</taxon>
        <taxon>Kushneria</taxon>
    </lineage>
</organism>
<feature type="domain" description="HTH luxR-type" evidence="1">
    <location>
        <begin position="15"/>
        <end position="80"/>
    </location>
</feature>
<dbReference type="InterPro" id="IPR016032">
    <property type="entry name" value="Sig_transdc_resp-reg_C-effctor"/>
</dbReference>
<evidence type="ECO:0000313" key="2">
    <source>
        <dbReference type="EMBL" id="ARS51525.1"/>
    </source>
</evidence>
<dbReference type="SUPFAM" id="SSF46894">
    <property type="entry name" value="C-terminal effector domain of the bipartite response regulators"/>
    <property type="match status" value="1"/>
</dbReference>
<accession>A0A2Z2H2Z7</accession>
<dbReference type="OrthoDB" id="6173214at2"/>
<reference evidence="2 3" key="1">
    <citation type="journal article" date="2017" name="Int. J. Syst. Evol. Microbiol.">
        <title>Kushneria konosiri sp. nov., isolated from the Korean salt-fermented seafood Daemi-jeot.</title>
        <authorList>
            <person name="Yun J.H."/>
            <person name="Park S.K."/>
            <person name="Lee J.Y."/>
            <person name="Jung M.J."/>
            <person name="Bae J.W."/>
        </authorList>
    </citation>
    <scope>NUCLEOTIDE SEQUENCE [LARGE SCALE GENOMIC DNA]</scope>
    <source>
        <strain evidence="2 3">X49</strain>
    </source>
</reference>
<dbReference type="Pfam" id="PF00196">
    <property type="entry name" value="GerE"/>
    <property type="match status" value="1"/>
</dbReference>
<dbReference type="Proteomes" id="UP000250025">
    <property type="component" value="Chromosome"/>
</dbReference>
<dbReference type="KEGG" id="kus:B9G99_00260"/>
<dbReference type="PROSITE" id="PS50043">
    <property type="entry name" value="HTH_LUXR_2"/>
    <property type="match status" value="1"/>
</dbReference>
<dbReference type="GO" id="GO:0006355">
    <property type="term" value="P:regulation of DNA-templated transcription"/>
    <property type="evidence" value="ECO:0007669"/>
    <property type="project" value="InterPro"/>
</dbReference>
<dbReference type="Gene3D" id="1.10.10.10">
    <property type="entry name" value="Winged helix-like DNA-binding domain superfamily/Winged helix DNA-binding domain"/>
    <property type="match status" value="1"/>
</dbReference>
<dbReference type="SMART" id="SM00421">
    <property type="entry name" value="HTH_LUXR"/>
    <property type="match status" value="1"/>
</dbReference>
<evidence type="ECO:0000259" key="1">
    <source>
        <dbReference type="PROSITE" id="PS50043"/>
    </source>
</evidence>